<protein>
    <submittedName>
        <fullName evidence="1">Uncharacterized protein</fullName>
    </submittedName>
</protein>
<name>A0A0A8YHZ5_ARUDO</name>
<dbReference type="EMBL" id="GBRH01275418">
    <property type="protein sequence ID" value="JAD22477.1"/>
    <property type="molecule type" value="Transcribed_RNA"/>
</dbReference>
<proteinExistence type="predicted"/>
<organism evidence="1">
    <name type="scientific">Arundo donax</name>
    <name type="common">Giant reed</name>
    <name type="synonym">Donax arundinaceus</name>
    <dbReference type="NCBI Taxonomy" id="35708"/>
    <lineage>
        <taxon>Eukaryota</taxon>
        <taxon>Viridiplantae</taxon>
        <taxon>Streptophyta</taxon>
        <taxon>Embryophyta</taxon>
        <taxon>Tracheophyta</taxon>
        <taxon>Spermatophyta</taxon>
        <taxon>Magnoliopsida</taxon>
        <taxon>Liliopsida</taxon>
        <taxon>Poales</taxon>
        <taxon>Poaceae</taxon>
        <taxon>PACMAD clade</taxon>
        <taxon>Arundinoideae</taxon>
        <taxon>Arundineae</taxon>
        <taxon>Arundo</taxon>
    </lineage>
</organism>
<reference evidence="1" key="2">
    <citation type="journal article" date="2015" name="Data Brief">
        <title>Shoot transcriptome of the giant reed, Arundo donax.</title>
        <authorList>
            <person name="Barrero R.A."/>
            <person name="Guerrero F.D."/>
            <person name="Moolhuijzen P."/>
            <person name="Goolsby J.A."/>
            <person name="Tidwell J."/>
            <person name="Bellgard S.E."/>
            <person name="Bellgard M.I."/>
        </authorList>
    </citation>
    <scope>NUCLEOTIDE SEQUENCE</scope>
    <source>
        <tissue evidence="1">Shoot tissue taken approximately 20 cm above the soil surface</tissue>
    </source>
</reference>
<reference evidence="1" key="1">
    <citation type="submission" date="2014-09" db="EMBL/GenBank/DDBJ databases">
        <authorList>
            <person name="Magalhaes I.L.F."/>
            <person name="Oliveira U."/>
            <person name="Santos F.R."/>
            <person name="Vidigal T.H.D.A."/>
            <person name="Brescovit A.D."/>
            <person name="Santos A.J."/>
        </authorList>
    </citation>
    <scope>NUCLEOTIDE SEQUENCE</scope>
    <source>
        <tissue evidence="1">Shoot tissue taken approximately 20 cm above the soil surface</tissue>
    </source>
</reference>
<sequence length="66" mass="7106">MSSGIPIRDGVRTEALGRRQHSLFKSCPPSVRDKSSTATTICYVLLCITSMHHARCSGVRGNGCQA</sequence>
<evidence type="ECO:0000313" key="1">
    <source>
        <dbReference type="EMBL" id="JAD22477.1"/>
    </source>
</evidence>
<dbReference type="AlphaFoldDB" id="A0A0A8YHZ5"/>
<accession>A0A0A8YHZ5</accession>